<dbReference type="Gene3D" id="3.10.105.10">
    <property type="entry name" value="Dipeptide-binding Protein, Domain 3"/>
    <property type="match status" value="1"/>
</dbReference>
<comment type="similarity">
    <text evidence="1">Belongs to the bacterial solute-binding protein 5 family.</text>
</comment>
<proteinExistence type="inferred from homology"/>
<evidence type="ECO:0000313" key="7">
    <source>
        <dbReference type="Proteomes" id="UP000198841"/>
    </source>
</evidence>
<dbReference type="CDD" id="cd08498">
    <property type="entry name" value="PBP2_NikA_DppA_OppA_like_2"/>
    <property type="match status" value="1"/>
</dbReference>
<name>A0A1I4A497_9GAMM</name>
<keyword evidence="3 4" id="KW-0732">Signal</keyword>
<evidence type="ECO:0000256" key="4">
    <source>
        <dbReference type="SAM" id="SignalP"/>
    </source>
</evidence>
<dbReference type="PROSITE" id="PS01040">
    <property type="entry name" value="SBP_BACTERIAL_5"/>
    <property type="match status" value="1"/>
</dbReference>
<evidence type="ECO:0000256" key="3">
    <source>
        <dbReference type="ARBA" id="ARBA00022729"/>
    </source>
</evidence>
<comment type="caution">
    <text evidence="6">The sequence shown here is derived from an EMBL/GenBank/DDBJ whole genome shotgun (WGS) entry which is preliminary data.</text>
</comment>
<evidence type="ECO:0000256" key="1">
    <source>
        <dbReference type="ARBA" id="ARBA00005695"/>
    </source>
</evidence>
<protein>
    <submittedName>
        <fullName evidence="6">Peptide/nickel transport system substrate-binding protein</fullName>
    </submittedName>
</protein>
<gene>
    <name evidence="6" type="ORF">SAMN05518863_107314</name>
</gene>
<accession>A0A1I4A497</accession>
<feature type="chain" id="PRO_5047119391" evidence="4">
    <location>
        <begin position="25"/>
        <end position="529"/>
    </location>
</feature>
<keyword evidence="2" id="KW-0813">Transport</keyword>
<reference evidence="6 7" key="1">
    <citation type="submission" date="2016-10" db="EMBL/GenBank/DDBJ databases">
        <authorList>
            <person name="Varghese N."/>
            <person name="Submissions S."/>
        </authorList>
    </citation>
    <scope>NUCLEOTIDE SEQUENCE [LARGE SCALE GENOMIC DNA]</scope>
    <source>
        <strain evidence="6 7">YR512</strain>
    </source>
</reference>
<dbReference type="Proteomes" id="UP000198841">
    <property type="component" value="Unassembled WGS sequence"/>
</dbReference>
<keyword evidence="7" id="KW-1185">Reference proteome</keyword>
<dbReference type="SUPFAM" id="SSF53850">
    <property type="entry name" value="Periplasmic binding protein-like II"/>
    <property type="match status" value="1"/>
</dbReference>
<feature type="signal peptide" evidence="4">
    <location>
        <begin position="1"/>
        <end position="24"/>
    </location>
</feature>
<dbReference type="InterPro" id="IPR030678">
    <property type="entry name" value="Peptide/Ni-bd"/>
</dbReference>
<dbReference type="PIRSF" id="PIRSF002741">
    <property type="entry name" value="MppA"/>
    <property type="match status" value="1"/>
</dbReference>
<dbReference type="PANTHER" id="PTHR30290:SF9">
    <property type="entry name" value="OLIGOPEPTIDE-BINDING PROTEIN APPA"/>
    <property type="match status" value="1"/>
</dbReference>
<evidence type="ECO:0000259" key="5">
    <source>
        <dbReference type="Pfam" id="PF00496"/>
    </source>
</evidence>
<dbReference type="Pfam" id="PF00496">
    <property type="entry name" value="SBP_bac_5"/>
    <property type="match status" value="1"/>
</dbReference>
<dbReference type="EMBL" id="FOSD01000007">
    <property type="protein sequence ID" value="SFK51192.1"/>
    <property type="molecule type" value="Genomic_DNA"/>
</dbReference>
<feature type="domain" description="Solute-binding protein family 5" evidence="5">
    <location>
        <begin position="68"/>
        <end position="445"/>
    </location>
</feature>
<dbReference type="PANTHER" id="PTHR30290">
    <property type="entry name" value="PERIPLASMIC BINDING COMPONENT OF ABC TRANSPORTER"/>
    <property type="match status" value="1"/>
</dbReference>
<evidence type="ECO:0000313" key="6">
    <source>
        <dbReference type="EMBL" id="SFK51192.1"/>
    </source>
</evidence>
<dbReference type="Gene3D" id="3.40.190.10">
    <property type="entry name" value="Periplasmic binding protein-like II"/>
    <property type="match status" value="1"/>
</dbReference>
<dbReference type="Gene3D" id="3.90.76.10">
    <property type="entry name" value="Dipeptide-binding Protein, Domain 1"/>
    <property type="match status" value="1"/>
</dbReference>
<organism evidence="6 7">
    <name type="scientific">Candidatus Pantoea symbiotica</name>
    <dbReference type="NCBI Taxonomy" id="1884370"/>
    <lineage>
        <taxon>Bacteria</taxon>
        <taxon>Pseudomonadati</taxon>
        <taxon>Pseudomonadota</taxon>
        <taxon>Gammaproteobacteria</taxon>
        <taxon>Enterobacterales</taxon>
        <taxon>Erwiniaceae</taxon>
        <taxon>Pantoea</taxon>
    </lineage>
</organism>
<sequence length="529" mass="58328">MMKQLFLSLLVAGSLGVVSHAALAENVVRWATDADIPTLDPDAYASTKALTFQNHIYESLVQRDNDLKIQPWLALSWQQIDDTTLRFKLREGVKFHNGDELTSEDVVASVARVTDPASGIRANASTIKDAVAVDKYTVDIHLVKKTGIAINELTGVMIMDKKWLSEHNALKPTDISQGTEGYATNNTNGTGPFILQSRQRDTQMVLVRNPDWWNAAAGTTNIDKIIFKPISSDATRLSGLLAGEYDLVTSVPLQDIQRLQNNPAVQLQVSPSLRVDYLALNMRDTLNAKNAKAENPLKDIRVRQALYMAINHEAITQKVMRGLTKPTNNYLAPDIPGYDAKAGVDYPYDPAKAKALLAEAGYPQGFNLNFDCPEGTYINAPQWCQAVQSYWSKIGVKAALNVHPASVYDPILVNGRTDVGVLGWANLPIMDPYSVAVQLLHTSNGKSLGTFNIPRYSNPAADKLIDDSVGELDNTKRIAMLSQAVALANKDLPYLPMHFEPTVWAMSKKLTLKQTPDNVQRLWYGKVSN</sequence>
<dbReference type="InterPro" id="IPR023765">
    <property type="entry name" value="SBP_5_CS"/>
</dbReference>
<dbReference type="InterPro" id="IPR039424">
    <property type="entry name" value="SBP_5"/>
</dbReference>
<dbReference type="InterPro" id="IPR000914">
    <property type="entry name" value="SBP_5_dom"/>
</dbReference>
<evidence type="ECO:0000256" key="2">
    <source>
        <dbReference type="ARBA" id="ARBA00022448"/>
    </source>
</evidence>